<dbReference type="PANTHER" id="PTHR10344:SF4">
    <property type="entry name" value="UMP-CMP KINASE 2, MITOCHONDRIAL"/>
    <property type="match status" value="1"/>
</dbReference>
<evidence type="ECO:0000259" key="9">
    <source>
        <dbReference type="Pfam" id="PF02223"/>
    </source>
</evidence>
<keyword evidence="3" id="KW-0808">Transferase</keyword>
<proteinExistence type="inferred from homology"/>
<dbReference type="InterPro" id="IPR018095">
    <property type="entry name" value="Thymidylate_kin_CS"/>
</dbReference>
<dbReference type="AlphaFoldDB" id="A0A6J7CVI2"/>
<dbReference type="GO" id="GO:0006227">
    <property type="term" value="P:dUDP biosynthetic process"/>
    <property type="evidence" value="ECO:0007669"/>
    <property type="project" value="TreeGrafter"/>
</dbReference>
<protein>
    <recommendedName>
        <fullName evidence="2">dTMP kinase</fullName>
        <ecNumber evidence="2">2.7.4.9</ecNumber>
    </recommendedName>
</protein>
<keyword evidence="7" id="KW-0067">ATP-binding</keyword>
<dbReference type="SUPFAM" id="SSF52540">
    <property type="entry name" value="P-loop containing nucleoside triphosphate hydrolases"/>
    <property type="match status" value="1"/>
</dbReference>
<dbReference type="EMBL" id="CAFBLP010000005">
    <property type="protein sequence ID" value="CAB4861956.1"/>
    <property type="molecule type" value="Genomic_DNA"/>
</dbReference>
<dbReference type="InterPro" id="IPR018094">
    <property type="entry name" value="Thymidylate_kinase"/>
</dbReference>
<name>A0A6J7CVI2_9ZZZZ</name>
<organism evidence="10">
    <name type="scientific">freshwater metagenome</name>
    <dbReference type="NCBI Taxonomy" id="449393"/>
    <lineage>
        <taxon>unclassified sequences</taxon>
        <taxon>metagenomes</taxon>
        <taxon>ecological metagenomes</taxon>
    </lineage>
</organism>
<keyword evidence="4" id="KW-0545">Nucleotide biosynthesis</keyword>
<evidence type="ECO:0000256" key="5">
    <source>
        <dbReference type="ARBA" id="ARBA00022741"/>
    </source>
</evidence>
<dbReference type="GO" id="GO:0005829">
    <property type="term" value="C:cytosol"/>
    <property type="evidence" value="ECO:0007669"/>
    <property type="project" value="TreeGrafter"/>
</dbReference>
<evidence type="ECO:0000256" key="7">
    <source>
        <dbReference type="ARBA" id="ARBA00022840"/>
    </source>
</evidence>
<dbReference type="PANTHER" id="PTHR10344">
    <property type="entry name" value="THYMIDYLATE KINASE"/>
    <property type="match status" value="1"/>
</dbReference>
<dbReference type="FunFam" id="3.40.50.300:FF:000225">
    <property type="entry name" value="Thymidylate kinase"/>
    <property type="match status" value="1"/>
</dbReference>
<dbReference type="GO" id="GO:0005524">
    <property type="term" value="F:ATP binding"/>
    <property type="evidence" value="ECO:0007669"/>
    <property type="project" value="UniProtKB-KW"/>
</dbReference>
<evidence type="ECO:0000256" key="2">
    <source>
        <dbReference type="ARBA" id="ARBA00012980"/>
    </source>
</evidence>
<comment type="similarity">
    <text evidence="1">Belongs to the thymidylate kinase family.</text>
</comment>
<keyword evidence="6" id="KW-0418">Kinase</keyword>
<feature type="domain" description="Thymidylate kinase-like" evidence="9">
    <location>
        <begin position="14"/>
        <end position="194"/>
    </location>
</feature>
<dbReference type="GO" id="GO:0006235">
    <property type="term" value="P:dTTP biosynthetic process"/>
    <property type="evidence" value="ECO:0007669"/>
    <property type="project" value="TreeGrafter"/>
</dbReference>
<evidence type="ECO:0000256" key="4">
    <source>
        <dbReference type="ARBA" id="ARBA00022727"/>
    </source>
</evidence>
<dbReference type="Pfam" id="PF02223">
    <property type="entry name" value="Thymidylate_kin"/>
    <property type="match status" value="1"/>
</dbReference>
<dbReference type="NCBIfam" id="TIGR00041">
    <property type="entry name" value="DTMP_kinase"/>
    <property type="match status" value="1"/>
</dbReference>
<dbReference type="GO" id="GO:0004798">
    <property type="term" value="F:dTMP kinase activity"/>
    <property type="evidence" value="ECO:0007669"/>
    <property type="project" value="UniProtKB-EC"/>
</dbReference>
<dbReference type="GO" id="GO:0006233">
    <property type="term" value="P:dTDP biosynthetic process"/>
    <property type="evidence" value="ECO:0007669"/>
    <property type="project" value="InterPro"/>
</dbReference>
<dbReference type="PROSITE" id="PS01331">
    <property type="entry name" value="THYMIDYLATE_KINASE"/>
    <property type="match status" value="1"/>
</dbReference>
<evidence type="ECO:0000313" key="10">
    <source>
        <dbReference type="EMBL" id="CAB4861956.1"/>
    </source>
</evidence>
<evidence type="ECO:0000256" key="3">
    <source>
        <dbReference type="ARBA" id="ARBA00022679"/>
    </source>
</evidence>
<dbReference type="InterPro" id="IPR039430">
    <property type="entry name" value="Thymidylate_kin-like_dom"/>
</dbReference>
<dbReference type="HAMAP" id="MF_00165">
    <property type="entry name" value="Thymidylate_kinase"/>
    <property type="match status" value="1"/>
</dbReference>
<evidence type="ECO:0000256" key="6">
    <source>
        <dbReference type="ARBA" id="ARBA00022777"/>
    </source>
</evidence>
<gene>
    <name evidence="10" type="ORF">UFOPK3376_00315</name>
</gene>
<evidence type="ECO:0000256" key="1">
    <source>
        <dbReference type="ARBA" id="ARBA00009776"/>
    </source>
</evidence>
<keyword evidence="5" id="KW-0547">Nucleotide-binding</keyword>
<dbReference type="Gene3D" id="3.40.50.300">
    <property type="entry name" value="P-loop containing nucleotide triphosphate hydrolases"/>
    <property type="match status" value="1"/>
</dbReference>
<reference evidence="10" key="1">
    <citation type="submission" date="2020-05" db="EMBL/GenBank/DDBJ databases">
        <authorList>
            <person name="Chiriac C."/>
            <person name="Salcher M."/>
            <person name="Ghai R."/>
            <person name="Kavagutti S V."/>
        </authorList>
    </citation>
    <scope>NUCLEOTIDE SEQUENCE</scope>
</reference>
<sequence>MVLGMTAVGRYIALEGAEGCGKSTHAARLAVSLDAVLTRETGGTHIGNEIRTLLHDPTNTHLVDKAEALLIAADRAQHMHEVVRPALSIGRHVVSDRSAHSSLAYQGYGRGLALDDVRHISHWAIDGLWPDLVILIDVPVEVLAERMSKRDLDRFEQADDAFHARVRAGFATMAAADPRRWVVVDGTQAKDDVAHVIRTVVLDRLGV</sequence>
<evidence type="ECO:0000256" key="8">
    <source>
        <dbReference type="ARBA" id="ARBA00048743"/>
    </source>
</evidence>
<dbReference type="InterPro" id="IPR027417">
    <property type="entry name" value="P-loop_NTPase"/>
</dbReference>
<dbReference type="EC" id="2.7.4.9" evidence="2"/>
<accession>A0A6J7CVI2</accession>
<dbReference type="CDD" id="cd01672">
    <property type="entry name" value="TMPK"/>
    <property type="match status" value="1"/>
</dbReference>
<comment type="catalytic activity">
    <reaction evidence="8">
        <text>dTMP + ATP = dTDP + ADP</text>
        <dbReference type="Rhea" id="RHEA:13517"/>
        <dbReference type="ChEBI" id="CHEBI:30616"/>
        <dbReference type="ChEBI" id="CHEBI:58369"/>
        <dbReference type="ChEBI" id="CHEBI:63528"/>
        <dbReference type="ChEBI" id="CHEBI:456216"/>
        <dbReference type="EC" id="2.7.4.9"/>
    </reaction>
</comment>